<protein>
    <recommendedName>
        <fullName evidence="1">Methyltransferase type 11 domain-containing protein</fullName>
    </recommendedName>
</protein>
<dbReference type="InterPro" id="IPR013216">
    <property type="entry name" value="Methyltransf_11"/>
</dbReference>
<dbReference type="InterPro" id="IPR050508">
    <property type="entry name" value="Methyltransf_Superfamily"/>
</dbReference>
<dbReference type="SUPFAM" id="SSF53335">
    <property type="entry name" value="S-adenosyl-L-methionine-dependent methyltransferases"/>
    <property type="match status" value="1"/>
</dbReference>
<sequence>MALHSYGTNPQTWFSWLAGRLSPAGRVLEVGAGTGELWRHLDHGGVDLTLVDSSPAMCDRLAGVAGASVHRCDAGALPFADGSFDMVIANHMLYHVDDPAAVLREFARVSRPGGRLAVATNGGGHMREITELGTRIGRPDIMLGRSVSDFTAESGPGLVAAAFQDVRVEEFPGDLAVPDAGPVLAYLGSMALSPLSDGELAAARAIVEERIAADGVFRVRKHTVLITAAAGRG</sequence>
<dbReference type="EMBL" id="BOML01000012">
    <property type="protein sequence ID" value="GID99965.1"/>
    <property type="molecule type" value="Genomic_DNA"/>
</dbReference>
<evidence type="ECO:0000313" key="3">
    <source>
        <dbReference type="Proteomes" id="UP000637628"/>
    </source>
</evidence>
<name>A0ABQ3YQV1_9ACTN</name>
<dbReference type="CDD" id="cd02440">
    <property type="entry name" value="AdoMet_MTases"/>
    <property type="match status" value="1"/>
</dbReference>
<dbReference type="Proteomes" id="UP000637628">
    <property type="component" value="Unassembled WGS sequence"/>
</dbReference>
<keyword evidence="3" id="KW-1185">Reference proteome</keyword>
<proteinExistence type="predicted"/>
<evidence type="ECO:0000313" key="2">
    <source>
        <dbReference type="EMBL" id="GID99965.1"/>
    </source>
</evidence>
<organism evidence="2 3">
    <name type="scientific">Paractinoplanes durhamensis</name>
    <dbReference type="NCBI Taxonomy" id="113563"/>
    <lineage>
        <taxon>Bacteria</taxon>
        <taxon>Bacillati</taxon>
        <taxon>Actinomycetota</taxon>
        <taxon>Actinomycetes</taxon>
        <taxon>Micromonosporales</taxon>
        <taxon>Micromonosporaceae</taxon>
        <taxon>Paractinoplanes</taxon>
    </lineage>
</organism>
<dbReference type="InterPro" id="IPR029063">
    <property type="entry name" value="SAM-dependent_MTases_sf"/>
</dbReference>
<gene>
    <name evidence="2" type="ORF">Adu01nite_13160</name>
</gene>
<reference evidence="2 3" key="1">
    <citation type="submission" date="2021-01" db="EMBL/GenBank/DDBJ databases">
        <title>Whole genome shotgun sequence of Actinoplanes durhamensis NBRC 14914.</title>
        <authorList>
            <person name="Komaki H."/>
            <person name="Tamura T."/>
        </authorList>
    </citation>
    <scope>NUCLEOTIDE SEQUENCE [LARGE SCALE GENOMIC DNA]</scope>
    <source>
        <strain evidence="2 3">NBRC 14914</strain>
    </source>
</reference>
<dbReference type="PANTHER" id="PTHR42912:SF93">
    <property type="entry name" value="N6-ADENOSINE-METHYLTRANSFERASE TMT1A"/>
    <property type="match status" value="1"/>
</dbReference>
<evidence type="ECO:0000259" key="1">
    <source>
        <dbReference type="Pfam" id="PF08241"/>
    </source>
</evidence>
<comment type="caution">
    <text evidence="2">The sequence shown here is derived from an EMBL/GenBank/DDBJ whole genome shotgun (WGS) entry which is preliminary data.</text>
</comment>
<accession>A0ABQ3YQV1</accession>
<dbReference type="PANTHER" id="PTHR42912">
    <property type="entry name" value="METHYLTRANSFERASE"/>
    <property type="match status" value="1"/>
</dbReference>
<dbReference type="Gene3D" id="3.40.50.150">
    <property type="entry name" value="Vaccinia Virus protein VP39"/>
    <property type="match status" value="1"/>
</dbReference>
<feature type="domain" description="Methyltransferase type 11" evidence="1">
    <location>
        <begin position="28"/>
        <end position="117"/>
    </location>
</feature>
<dbReference type="Pfam" id="PF08241">
    <property type="entry name" value="Methyltransf_11"/>
    <property type="match status" value="1"/>
</dbReference>